<dbReference type="EMBL" id="LR796524">
    <property type="protein sequence ID" value="CAB4149546.1"/>
    <property type="molecule type" value="Genomic_DNA"/>
</dbReference>
<sequence length="93" mass="10338">MKQIVPANGNNKVLSFDCKTDGNCDHTMTWHESIIAYLILTDEDLPEDAEGSIYVRPITTQDAMEHVQSYGGNHCCIVNSDGIDETVMGEVYE</sequence>
<proteinExistence type="predicted"/>
<organism evidence="1">
    <name type="scientific">uncultured Caudovirales phage</name>
    <dbReference type="NCBI Taxonomy" id="2100421"/>
    <lineage>
        <taxon>Viruses</taxon>
        <taxon>Duplodnaviria</taxon>
        <taxon>Heunggongvirae</taxon>
        <taxon>Uroviricota</taxon>
        <taxon>Caudoviricetes</taxon>
        <taxon>Peduoviridae</taxon>
        <taxon>Maltschvirus</taxon>
        <taxon>Maltschvirus maltsch</taxon>
    </lineage>
</organism>
<name>A0A6J5MWP7_9CAUD</name>
<evidence type="ECO:0000313" key="1">
    <source>
        <dbReference type="EMBL" id="CAB4149546.1"/>
    </source>
</evidence>
<gene>
    <name evidence="1" type="ORF">UFOVP557_7</name>
</gene>
<reference evidence="1" key="1">
    <citation type="submission" date="2020-04" db="EMBL/GenBank/DDBJ databases">
        <authorList>
            <person name="Chiriac C."/>
            <person name="Salcher M."/>
            <person name="Ghai R."/>
            <person name="Kavagutti S V."/>
        </authorList>
    </citation>
    <scope>NUCLEOTIDE SEQUENCE</scope>
</reference>
<accession>A0A6J5MWP7</accession>
<protein>
    <submittedName>
        <fullName evidence="1">Uncharacterized protein</fullName>
    </submittedName>
</protein>